<organism evidence="1 2">
    <name type="scientific">Paraburkholderia piptadeniae</name>
    <dbReference type="NCBI Taxonomy" id="1701573"/>
    <lineage>
        <taxon>Bacteria</taxon>
        <taxon>Pseudomonadati</taxon>
        <taxon>Pseudomonadota</taxon>
        <taxon>Betaproteobacteria</taxon>
        <taxon>Burkholderiales</taxon>
        <taxon>Burkholderiaceae</taxon>
        <taxon>Paraburkholderia</taxon>
    </lineage>
</organism>
<proteinExistence type="predicted"/>
<comment type="caution">
    <text evidence="1">The sequence shown here is derived from an EMBL/GenBank/DDBJ whole genome shotgun (WGS) entry which is preliminary data.</text>
</comment>
<protein>
    <submittedName>
        <fullName evidence="1">Uncharacterized protein</fullName>
    </submittedName>
</protein>
<dbReference type="Proteomes" id="UP000195569">
    <property type="component" value="Unassembled WGS sequence"/>
</dbReference>
<evidence type="ECO:0000313" key="1">
    <source>
        <dbReference type="EMBL" id="SIT51483.1"/>
    </source>
</evidence>
<gene>
    <name evidence="1" type="ORF">BN2476_1230015</name>
</gene>
<sequence length="112" mass="12976">MPCWREADTAHMTMKKRNADFPFERADSRRYIGLDRMKLGGRPVHAAVTGNRLEYLEVGNIHAVYLDEIDRTVRCERQCKVDLIVHQSLNAHWLNQRVTAHDAHAISRHSLS</sequence>
<evidence type="ECO:0000313" key="2">
    <source>
        <dbReference type="Proteomes" id="UP000195569"/>
    </source>
</evidence>
<dbReference type="AlphaFoldDB" id="A0A1N7SVW3"/>
<accession>A0A1N7SVW3</accession>
<dbReference type="EMBL" id="CYGY02000123">
    <property type="protein sequence ID" value="SIT51483.1"/>
    <property type="molecule type" value="Genomic_DNA"/>
</dbReference>
<reference evidence="1" key="1">
    <citation type="submission" date="2016-12" db="EMBL/GenBank/DDBJ databases">
        <authorList>
            <person name="Moulin L."/>
        </authorList>
    </citation>
    <scope>NUCLEOTIDE SEQUENCE [LARGE SCALE GENOMIC DNA]</scope>
    <source>
        <strain evidence="1">STM 7183</strain>
    </source>
</reference>
<name>A0A1N7SVW3_9BURK</name>
<keyword evidence="2" id="KW-1185">Reference proteome</keyword>